<dbReference type="PANTHER" id="PTHR37984">
    <property type="entry name" value="PROTEIN CBG26694"/>
    <property type="match status" value="1"/>
</dbReference>
<dbReference type="CDD" id="cd01647">
    <property type="entry name" value="RT_LTR"/>
    <property type="match status" value="1"/>
</dbReference>
<dbReference type="InterPro" id="IPR041577">
    <property type="entry name" value="RT_RNaseH_2"/>
</dbReference>
<dbReference type="CDD" id="cd09274">
    <property type="entry name" value="RNase_HI_RT_Ty3"/>
    <property type="match status" value="1"/>
</dbReference>
<dbReference type="InterPro" id="IPR043502">
    <property type="entry name" value="DNA/RNA_pol_sf"/>
</dbReference>
<protein>
    <submittedName>
        <fullName evidence="3">Reverse transcriptase domain-containing protein</fullName>
    </submittedName>
</protein>
<comment type="caution">
    <text evidence="3">The sequence shown here is derived from an EMBL/GenBank/DDBJ whole genome shotgun (WGS) entry which is preliminary data.</text>
</comment>
<keyword evidence="3" id="KW-0695">RNA-directed DNA polymerase</keyword>
<reference evidence="3" key="2">
    <citation type="submission" date="2022-01" db="EMBL/GenBank/DDBJ databases">
        <authorList>
            <person name="Yamashiro T."/>
            <person name="Shiraishi A."/>
            <person name="Satake H."/>
            <person name="Nakayama K."/>
        </authorList>
    </citation>
    <scope>NUCLEOTIDE SEQUENCE</scope>
</reference>
<keyword evidence="4" id="KW-1185">Reference proteome</keyword>
<dbReference type="GO" id="GO:0003964">
    <property type="term" value="F:RNA-directed DNA polymerase activity"/>
    <property type="evidence" value="ECO:0007669"/>
    <property type="project" value="UniProtKB-KW"/>
</dbReference>
<keyword evidence="3" id="KW-0808">Transferase</keyword>
<evidence type="ECO:0000313" key="3">
    <source>
        <dbReference type="EMBL" id="GJS99293.1"/>
    </source>
</evidence>
<dbReference type="Gene3D" id="3.30.420.10">
    <property type="entry name" value="Ribonuclease H-like superfamily/Ribonuclease H"/>
    <property type="match status" value="1"/>
</dbReference>
<dbReference type="Pfam" id="PF17919">
    <property type="entry name" value="RT_RNaseH_2"/>
    <property type="match status" value="1"/>
</dbReference>
<sequence length="757" mass="86214">MIKYHFVHENAEVHAKKKGFPIFLAHVTAKEVKDKSEKKRLKGVPIVRDFPEVFPEDLSGLPPTRQVEFQIDLVPGAAPVARAPYRLAPSEMKELSEQLKELSDKGFIRPSSSPWGAPVLFVKKKDGSFRMCIDYRELNKLTVKNRYPLPRINDLFDQLQGSSVYSKIDLRPPIPRLRLTQKKVKFVWGDKQEAAFQLLKQKLCSAPILALPEGSEDFIAYCDASKKGLGAVLMQREKVISYASRQLKIHEKNYTTHDLELGAVVFALKIWRHYLDYDCDIRYHPGKANVVADALSRKEREPPLRVRALVMTISLDLPKQILNAQTEARKPENIKNEDVRGMLVENAKNPEAIRTEKLEPRTDGTLCLNGRSWLPCSGDLRTVIMHESSGLLVQPKIPEWKWDNITMDFVTKLPKETDPLDKLTRIYLKEVVTRHGIPVSIICDRDPRFASKFWRSLQNALGTNLDMSTAYHPQTDGQSERTIQTLEDMLRACAIDFGKGWVNHLPLVEFSYNNSYHASIKAAPFKALYGRKCRSPVCWTEVGEAQILGPELIQETTEKIVQIKQRMQAARDRQKSYADLKRLTKRVHNTFHVSNLKKCYADEPLAVPLDGLHFDDKLQFVEEPVEIMDREVKWLKRSRIPLVKCFVLEIADETSAEDNSVMEDWMVGLQDGVVNALIWVSSNFNLAKDSHEDATSLANEGITGAFMLPYGSLMEIAKVYPLDVVFDNPDDESIVPVIYLCQLPAFESIVGSARHHF</sequence>
<proteinExistence type="predicted"/>
<reference evidence="3" key="1">
    <citation type="journal article" date="2022" name="Int. J. Mol. Sci.">
        <title>Draft Genome of Tanacetum Coccineum: Genomic Comparison of Closely Related Tanacetum-Family Plants.</title>
        <authorList>
            <person name="Yamashiro T."/>
            <person name="Shiraishi A."/>
            <person name="Nakayama K."/>
            <person name="Satake H."/>
        </authorList>
    </citation>
    <scope>NUCLEOTIDE SEQUENCE</scope>
</reference>
<keyword evidence="1" id="KW-0511">Multifunctional enzyme</keyword>
<gene>
    <name evidence="3" type="ORF">Tco_0820463</name>
</gene>
<dbReference type="InterPro" id="IPR036397">
    <property type="entry name" value="RNaseH_sf"/>
</dbReference>
<accession>A0ABQ5ADS3</accession>
<evidence type="ECO:0000313" key="4">
    <source>
        <dbReference type="Proteomes" id="UP001151760"/>
    </source>
</evidence>
<dbReference type="Proteomes" id="UP001151760">
    <property type="component" value="Unassembled WGS sequence"/>
</dbReference>
<dbReference type="Gene3D" id="3.30.70.270">
    <property type="match status" value="1"/>
</dbReference>
<dbReference type="EMBL" id="BQNB010012108">
    <property type="protein sequence ID" value="GJS99293.1"/>
    <property type="molecule type" value="Genomic_DNA"/>
</dbReference>
<feature type="domain" description="Integrase catalytic" evidence="2">
    <location>
        <begin position="409"/>
        <end position="532"/>
    </location>
</feature>
<dbReference type="Gene3D" id="3.10.10.10">
    <property type="entry name" value="HIV Type 1 Reverse Transcriptase, subunit A, domain 1"/>
    <property type="match status" value="1"/>
</dbReference>
<dbReference type="InterPro" id="IPR050951">
    <property type="entry name" value="Retrovirus_Pol_polyprotein"/>
</dbReference>
<dbReference type="InterPro" id="IPR043128">
    <property type="entry name" value="Rev_trsase/Diguanyl_cyclase"/>
</dbReference>
<organism evidence="3 4">
    <name type="scientific">Tanacetum coccineum</name>
    <dbReference type="NCBI Taxonomy" id="301880"/>
    <lineage>
        <taxon>Eukaryota</taxon>
        <taxon>Viridiplantae</taxon>
        <taxon>Streptophyta</taxon>
        <taxon>Embryophyta</taxon>
        <taxon>Tracheophyta</taxon>
        <taxon>Spermatophyta</taxon>
        <taxon>Magnoliopsida</taxon>
        <taxon>eudicotyledons</taxon>
        <taxon>Gunneridae</taxon>
        <taxon>Pentapetalae</taxon>
        <taxon>asterids</taxon>
        <taxon>campanulids</taxon>
        <taxon>Asterales</taxon>
        <taxon>Asteraceae</taxon>
        <taxon>Asteroideae</taxon>
        <taxon>Anthemideae</taxon>
        <taxon>Anthemidinae</taxon>
        <taxon>Tanacetum</taxon>
    </lineage>
</organism>
<dbReference type="SUPFAM" id="SSF53098">
    <property type="entry name" value="Ribonuclease H-like"/>
    <property type="match status" value="1"/>
</dbReference>
<evidence type="ECO:0000256" key="1">
    <source>
        <dbReference type="ARBA" id="ARBA00023268"/>
    </source>
</evidence>
<dbReference type="InterPro" id="IPR001584">
    <property type="entry name" value="Integrase_cat-core"/>
</dbReference>
<name>A0ABQ5ADS3_9ASTR</name>
<evidence type="ECO:0000259" key="2">
    <source>
        <dbReference type="PROSITE" id="PS50994"/>
    </source>
</evidence>
<dbReference type="InterPro" id="IPR012337">
    <property type="entry name" value="RNaseH-like_sf"/>
</dbReference>
<dbReference type="PROSITE" id="PS50994">
    <property type="entry name" value="INTEGRASE"/>
    <property type="match status" value="1"/>
</dbReference>
<dbReference type="SUPFAM" id="SSF56672">
    <property type="entry name" value="DNA/RNA polymerases"/>
    <property type="match status" value="1"/>
</dbReference>
<keyword evidence="3" id="KW-0548">Nucleotidyltransferase</keyword>
<dbReference type="PANTHER" id="PTHR37984:SF5">
    <property type="entry name" value="PROTEIN NYNRIN-LIKE"/>
    <property type="match status" value="1"/>
</dbReference>